<protein>
    <recommendedName>
        <fullName evidence="1">YtkA-like domain-containing protein</fullName>
    </recommendedName>
</protein>
<dbReference type="AlphaFoldDB" id="A0A1Q8QV32"/>
<gene>
    <name evidence="2" type="ORF">DSOL_2821</name>
</gene>
<evidence type="ECO:0000313" key="2">
    <source>
        <dbReference type="EMBL" id="OLN31211.1"/>
    </source>
</evidence>
<dbReference type="Proteomes" id="UP000186102">
    <property type="component" value="Unassembled WGS sequence"/>
</dbReference>
<dbReference type="Pfam" id="PF13115">
    <property type="entry name" value="YtkA"/>
    <property type="match status" value="1"/>
</dbReference>
<comment type="caution">
    <text evidence="2">The sequence shown here is derived from an EMBL/GenBank/DDBJ whole genome shotgun (WGS) entry which is preliminary data.</text>
</comment>
<keyword evidence="3" id="KW-1185">Reference proteome</keyword>
<dbReference type="EMBL" id="MLBF01000020">
    <property type="protein sequence ID" value="OLN31211.1"/>
    <property type="molecule type" value="Genomic_DNA"/>
</dbReference>
<name>A0A1Q8QV32_9FIRM</name>
<proteinExistence type="predicted"/>
<sequence>MQTNPENFMANQAGTMTMIITNKATGQPVTGAKVMMSKSTMMSSNAGSNSGNMAGMTMNSGSYMMEGMTFNQPGQWNQAITISSPLD</sequence>
<reference evidence="2 3" key="1">
    <citation type="submission" date="2016-09" db="EMBL/GenBank/DDBJ databases">
        <title>Complete genome of Desulfosporosinus sp. OL.</title>
        <authorList>
            <person name="Mardanov A."/>
            <person name="Beletsky A."/>
            <person name="Panova A."/>
            <person name="Karnachuk O."/>
            <person name="Ravin N."/>
        </authorList>
    </citation>
    <scope>NUCLEOTIDE SEQUENCE [LARGE SCALE GENOMIC DNA]</scope>
    <source>
        <strain evidence="2 3">OL</strain>
    </source>
</reference>
<dbReference type="InterPro" id="IPR032693">
    <property type="entry name" value="YtkA-like_dom"/>
</dbReference>
<accession>A0A1Q8QV32</accession>
<evidence type="ECO:0000313" key="3">
    <source>
        <dbReference type="Proteomes" id="UP000186102"/>
    </source>
</evidence>
<feature type="domain" description="YtkA-like" evidence="1">
    <location>
        <begin position="12"/>
        <end position="77"/>
    </location>
</feature>
<organism evidence="2 3">
    <name type="scientific">Desulfosporosinus metallidurans</name>
    <dbReference type="NCBI Taxonomy" id="1888891"/>
    <lineage>
        <taxon>Bacteria</taxon>
        <taxon>Bacillati</taxon>
        <taxon>Bacillota</taxon>
        <taxon>Clostridia</taxon>
        <taxon>Eubacteriales</taxon>
        <taxon>Desulfitobacteriaceae</taxon>
        <taxon>Desulfosporosinus</taxon>
    </lineage>
</organism>
<evidence type="ECO:0000259" key="1">
    <source>
        <dbReference type="Pfam" id="PF13115"/>
    </source>
</evidence>